<dbReference type="Proteomes" id="UP000092634">
    <property type="component" value="Unassembled WGS sequence"/>
</dbReference>
<organism evidence="1 2">
    <name type="scientific">Janthinobacterium lividum</name>
    <dbReference type="NCBI Taxonomy" id="29581"/>
    <lineage>
        <taxon>Bacteria</taxon>
        <taxon>Pseudomonadati</taxon>
        <taxon>Pseudomonadota</taxon>
        <taxon>Betaproteobacteria</taxon>
        <taxon>Burkholderiales</taxon>
        <taxon>Oxalobacteraceae</taxon>
        <taxon>Janthinobacterium</taxon>
    </lineage>
</organism>
<dbReference type="InterPro" id="IPR018755">
    <property type="entry name" value="Phage_Mu_Gp48"/>
</dbReference>
<dbReference type="Pfam" id="PF10076">
    <property type="entry name" value="Phage_Mu_Gp48"/>
    <property type="match status" value="1"/>
</dbReference>
<name>A0A1E8PL84_9BURK</name>
<comment type="caution">
    <text evidence="1">The sequence shown here is derived from an EMBL/GenBank/DDBJ whole genome shotgun (WGS) entry which is preliminary data.</text>
</comment>
<protein>
    <recommendedName>
        <fullName evidence="3">Phage tail protein</fullName>
    </recommendedName>
</protein>
<reference evidence="1 2" key="1">
    <citation type="submission" date="2016-10" db="EMBL/GenBank/DDBJ databases">
        <title>Updated version of Genome Assembly of Janthinobacterium lividum ERGS5:01.</title>
        <authorList>
            <person name="Kumar R."/>
            <person name="Acharya V."/>
            <person name="Singh D."/>
        </authorList>
    </citation>
    <scope>NUCLEOTIDE SEQUENCE [LARGE SCALE GENOMIC DNA]</scope>
    <source>
        <strain evidence="1 2">ERGS5:01</strain>
    </source>
</reference>
<dbReference type="EMBL" id="MAQB02000014">
    <property type="protein sequence ID" value="OFJ46389.1"/>
    <property type="molecule type" value="Genomic_DNA"/>
</dbReference>
<gene>
    <name evidence="1" type="ORF">BA896_021780</name>
</gene>
<evidence type="ECO:0008006" key="3">
    <source>
        <dbReference type="Google" id="ProtNLM"/>
    </source>
</evidence>
<accession>A0A1E8PL84</accession>
<evidence type="ECO:0000313" key="1">
    <source>
        <dbReference type="EMBL" id="OFJ46389.1"/>
    </source>
</evidence>
<sequence>MGLHANLLKLLLPPVAYEKTGPTLSAEIFAEGKQLDDYQAMVEALLPETDPRSTTALLPDWERVYGLPDECRGAADTVADRRARLATKVAETGGLSAPYFIALAAALGYTGVTITSFRPTTCEMSCEGAVRDETWRFAWQVNVPNQQNVHRFFSAESASEDPVDAYRQGPVECLFIKLKPAGSLVLFNYN</sequence>
<evidence type="ECO:0000313" key="2">
    <source>
        <dbReference type="Proteomes" id="UP000092634"/>
    </source>
</evidence>
<proteinExistence type="predicted"/>
<dbReference type="AlphaFoldDB" id="A0A1E8PL84"/>